<accession>A0AAV7HXP0</accession>
<reference evidence="1 2" key="1">
    <citation type="journal article" date="2021" name="J. Hered.">
        <title>A chromosome-level genome assembly of the parasitoid wasp, Cotesia glomerata (Hymenoptera: Braconidae).</title>
        <authorList>
            <person name="Pinto B.J."/>
            <person name="Weis J.J."/>
            <person name="Gamble T."/>
            <person name="Ode P.J."/>
            <person name="Paul R."/>
            <person name="Zaspel J.M."/>
        </authorList>
    </citation>
    <scope>NUCLEOTIDE SEQUENCE [LARGE SCALE GENOMIC DNA]</scope>
    <source>
        <strain evidence="1">CgM1</strain>
    </source>
</reference>
<protein>
    <submittedName>
        <fullName evidence="1">Uncharacterized protein</fullName>
    </submittedName>
</protein>
<proteinExistence type="predicted"/>
<evidence type="ECO:0000313" key="1">
    <source>
        <dbReference type="EMBL" id="KAH0535914.1"/>
    </source>
</evidence>
<gene>
    <name evidence="1" type="ORF">KQX54_020044</name>
</gene>
<keyword evidence="2" id="KW-1185">Reference proteome</keyword>
<name>A0AAV7HXP0_COTGL</name>
<evidence type="ECO:0000313" key="2">
    <source>
        <dbReference type="Proteomes" id="UP000826195"/>
    </source>
</evidence>
<dbReference type="AlphaFoldDB" id="A0AAV7HXP0"/>
<dbReference type="EMBL" id="JAHXZJ010002982">
    <property type="protein sequence ID" value="KAH0535914.1"/>
    <property type="molecule type" value="Genomic_DNA"/>
</dbReference>
<dbReference type="Proteomes" id="UP000826195">
    <property type="component" value="Unassembled WGS sequence"/>
</dbReference>
<organism evidence="1 2">
    <name type="scientific">Cotesia glomerata</name>
    <name type="common">Lepidopteran parasitic wasp</name>
    <name type="synonym">Apanteles glomeratus</name>
    <dbReference type="NCBI Taxonomy" id="32391"/>
    <lineage>
        <taxon>Eukaryota</taxon>
        <taxon>Metazoa</taxon>
        <taxon>Ecdysozoa</taxon>
        <taxon>Arthropoda</taxon>
        <taxon>Hexapoda</taxon>
        <taxon>Insecta</taxon>
        <taxon>Pterygota</taxon>
        <taxon>Neoptera</taxon>
        <taxon>Endopterygota</taxon>
        <taxon>Hymenoptera</taxon>
        <taxon>Apocrita</taxon>
        <taxon>Ichneumonoidea</taxon>
        <taxon>Braconidae</taxon>
        <taxon>Microgastrinae</taxon>
        <taxon>Cotesia</taxon>
    </lineage>
</organism>
<comment type="caution">
    <text evidence="1">The sequence shown here is derived from an EMBL/GenBank/DDBJ whole genome shotgun (WGS) entry which is preliminary data.</text>
</comment>
<sequence length="114" mass="12609">MPGYRGPTVESHSSRHLSGAVAPRACFCSSGADSGPSIGRSSLFLSIIAVPGCVPHQHFRGWHLTRRLNVPTFPPNTTPSNSFNYNKQFIRSIRDPPTGIKWRVWHAQNPTENT</sequence>